<evidence type="ECO:0000313" key="9">
    <source>
        <dbReference type="EMBL" id="CAJ1402663.1"/>
    </source>
</evidence>
<reference evidence="9" key="1">
    <citation type="submission" date="2023-08" db="EMBL/GenBank/DDBJ databases">
        <authorList>
            <person name="Chen Y."/>
            <person name="Shah S."/>
            <person name="Dougan E. K."/>
            <person name="Thang M."/>
            <person name="Chan C."/>
        </authorList>
    </citation>
    <scope>NUCLEOTIDE SEQUENCE</scope>
</reference>
<evidence type="ECO:0000256" key="2">
    <source>
        <dbReference type="ARBA" id="ARBA00022574"/>
    </source>
</evidence>
<dbReference type="InterPro" id="IPR052415">
    <property type="entry name" value="Diphthine_MTase"/>
</dbReference>
<comment type="catalytic activity">
    <reaction evidence="7">
        <text>diphthine methyl ester-[translation elongation factor 2] + H2O = diphthine-[translation elongation factor 2] + methanol + H(+)</text>
        <dbReference type="Rhea" id="RHEA:42656"/>
        <dbReference type="Rhea" id="RHEA-COMP:10172"/>
        <dbReference type="Rhea" id="RHEA-COMP:10173"/>
        <dbReference type="ChEBI" id="CHEBI:15377"/>
        <dbReference type="ChEBI" id="CHEBI:15378"/>
        <dbReference type="ChEBI" id="CHEBI:17790"/>
        <dbReference type="ChEBI" id="CHEBI:79005"/>
        <dbReference type="ChEBI" id="CHEBI:82696"/>
        <dbReference type="EC" id="3.1.1.97"/>
    </reaction>
</comment>
<comment type="similarity">
    <text evidence="5">Belongs to the DPH7 family.</text>
</comment>
<keyword evidence="4" id="KW-0378">Hydrolase</keyword>
<comment type="pathway">
    <text evidence="1">Protein modification; peptidyl-diphthamide biosynthesis.</text>
</comment>
<name>A0AA36JAJ6_9DINO</name>
<keyword evidence="3" id="KW-0677">Repeat</keyword>
<dbReference type="InterPro" id="IPR036322">
    <property type="entry name" value="WD40_repeat_dom_sf"/>
</dbReference>
<dbReference type="Gene3D" id="2.130.10.10">
    <property type="entry name" value="YVTN repeat-like/Quinoprotein amine dehydrogenase"/>
    <property type="match status" value="1"/>
</dbReference>
<dbReference type="AlphaFoldDB" id="A0AA36JAJ6"/>
<dbReference type="SUPFAM" id="SSF50978">
    <property type="entry name" value="WD40 repeat-like"/>
    <property type="match status" value="1"/>
</dbReference>
<dbReference type="EMBL" id="CAUJNA010003462">
    <property type="protein sequence ID" value="CAJ1402663.1"/>
    <property type="molecule type" value="Genomic_DNA"/>
</dbReference>
<evidence type="ECO:0000256" key="5">
    <source>
        <dbReference type="ARBA" id="ARBA00038092"/>
    </source>
</evidence>
<dbReference type="PROSITE" id="PS50082">
    <property type="entry name" value="WD_REPEATS_2"/>
    <property type="match status" value="1"/>
</dbReference>
<evidence type="ECO:0000256" key="7">
    <source>
        <dbReference type="ARBA" id="ARBA00047551"/>
    </source>
</evidence>
<dbReference type="EC" id="3.1.1.97" evidence="6"/>
<evidence type="ECO:0000256" key="6">
    <source>
        <dbReference type="ARBA" id="ARBA00039131"/>
    </source>
</evidence>
<evidence type="ECO:0000313" key="10">
    <source>
        <dbReference type="Proteomes" id="UP001178507"/>
    </source>
</evidence>
<dbReference type="PROSITE" id="PS50294">
    <property type="entry name" value="WD_REPEATS_REGION"/>
    <property type="match status" value="1"/>
</dbReference>
<comment type="caution">
    <text evidence="9">The sequence shown here is derived from an EMBL/GenBank/DDBJ whole genome shotgun (WGS) entry which is preliminary data.</text>
</comment>
<proteinExistence type="inferred from homology"/>
<dbReference type="GO" id="GO:0005737">
    <property type="term" value="C:cytoplasm"/>
    <property type="evidence" value="ECO:0007669"/>
    <property type="project" value="TreeGrafter"/>
</dbReference>
<dbReference type="InterPro" id="IPR015943">
    <property type="entry name" value="WD40/YVTN_repeat-like_dom_sf"/>
</dbReference>
<dbReference type="Pfam" id="PF00400">
    <property type="entry name" value="WD40"/>
    <property type="match status" value="1"/>
</dbReference>
<protein>
    <recommendedName>
        <fullName evidence="6">methylated diphthine methylhydrolase</fullName>
        <ecNumber evidence="6">3.1.1.97</ecNumber>
    </recommendedName>
</protein>
<dbReference type="GO" id="GO:0061685">
    <property type="term" value="F:diphthine methylesterase activity"/>
    <property type="evidence" value="ECO:0007669"/>
    <property type="project" value="UniProtKB-EC"/>
</dbReference>
<organism evidence="9 10">
    <name type="scientific">Effrenium voratum</name>
    <dbReference type="NCBI Taxonomy" id="2562239"/>
    <lineage>
        <taxon>Eukaryota</taxon>
        <taxon>Sar</taxon>
        <taxon>Alveolata</taxon>
        <taxon>Dinophyceae</taxon>
        <taxon>Suessiales</taxon>
        <taxon>Symbiodiniaceae</taxon>
        <taxon>Effrenium</taxon>
    </lineage>
</organism>
<evidence type="ECO:0000256" key="1">
    <source>
        <dbReference type="ARBA" id="ARBA00005156"/>
    </source>
</evidence>
<feature type="repeat" description="WD" evidence="8">
    <location>
        <begin position="197"/>
        <end position="239"/>
    </location>
</feature>
<sequence>MPSHGAGLAMGVEETSSHPDVVEWCSLPGEELRLAWGLYEHHETSDERSGALVIACVDQSEGLRLRHHATVESPGVYDLAWRPRSFVGETGAALAACCADGGLRLHGLSGELLQRCQLSEQILTHLCWSGTRLAAVGQDGRAHVLDLGESAKVVACRQQHELEAWCVELAESLVLTGADDSYLVAWDPRSPEPAWRNRSHEAGVTALALNPHDGSELLTGSYDERLRLFDLRQMKSPLASSERLGDGAYQLSWHPFCPGLVAVAAMRRGFPIFWVRGGFEKADAYCEDAEEGCHGSLGYGISWQFSESRPYMAASASFYDNSVHLWTAQIA</sequence>
<gene>
    <name evidence="9" type="ORF">EVOR1521_LOCUS25500</name>
</gene>
<keyword evidence="2 8" id="KW-0853">WD repeat</keyword>
<dbReference type="Proteomes" id="UP001178507">
    <property type="component" value="Unassembled WGS sequence"/>
</dbReference>
<dbReference type="PANTHER" id="PTHR46042">
    <property type="entry name" value="DIPHTHINE METHYLTRANSFERASE"/>
    <property type="match status" value="1"/>
</dbReference>
<evidence type="ECO:0000256" key="8">
    <source>
        <dbReference type="PROSITE-ProRule" id="PRU00221"/>
    </source>
</evidence>
<dbReference type="PANTHER" id="PTHR46042:SF1">
    <property type="entry name" value="DIPHTHINE METHYLTRANSFERASE"/>
    <property type="match status" value="1"/>
</dbReference>
<dbReference type="SMART" id="SM00320">
    <property type="entry name" value="WD40"/>
    <property type="match status" value="4"/>
</dbReference>
<dbReference type="InterPro" id="IPR001680">
    <property type="entry name" value="WD40_rpt"/>
</dbReference>
<evidence type="ECO:0000256" key="4">
    <source>
        <dbReference type="ARBA" id="ARBA00022801"/>
    </source>
</evidence>
<evidence type="ECO:0000256" key="3">
    <source>
        <dbReference type="ARBA" id="ARBA00022737"/>
    </source>
</evidence>
<dbReference type="GO" id="GO:0017183">
    <property type="term" value="P:protein histidyl modification to diphthamide"/>
    <property type="evidence" value="ECO:0007669"/>
    <property type="project" value="TreeGrafter"/>
</dbReference>
<accession>A0AA36JAJ6</accession>
<keyword evidence="10" id="KW-1185">Reference proteome</keyword>